<evidence type="ECO:0000256" key="1">
    <source>
        <dbReference type="SAM" id="MobiDB-lite"/>
    </source>
</evidence>
<feature type="region of interest" description="Disordered" evidence="1">
    <location>
        <begin position="68"/>
        <end position="106"/>
    </location>
</feature>
<reference evidence="2 3" key="1">
    <citation type="submission" date="2019-03" db="EMBL/GenBank/DDBJ databases">
        <title>Genomic Encyclopedia of Type Strains, Phase IV (KMG-IV): sequencing the most valuable type-strain genomes for metagenomic binning, comparative biology and taxonomic classification.</title>
        <authorList>
            <person name="Goeker M."/>
        </authorList>
    </citation>
    <scope>NUCLEOTIDE SEQUENCE [LARGE SCALE GENOMIC DNA]</scope>
    <source>
        <strain evidence="2 3">DSM 45361</strain>
    </source>
</reference>
<gene>
    <name evidence="2" type="ORF">EV186_103594</name>
</gene>
<comment type="caution">
    <text evidence="2">The sequence shown here is derived from an EMBL/GenBank/DDBJ whole genome shotgun (WGS) entry which is preliminary data.</text>
</comment>
<keyword evidence="3" id="KW-1185">Reference proteome</keyword>
<name>A0A4R6SCK2_LABRH</name>
<accession>A0A4R6SCK2</accession>
<proteinExistence type="predicted"/>
<evidence type="ECO:0000313" key="2">
    <source>
        <dbReference type="EMBL" id="TDP97630.1"/>
    </source>
</evidence>
<evidence type="ECO:0000313" key="3">
    <source>
        <dbReference type="Proteomes" id="UP000295444"/>
    </source>
</evidence>
<organism evidence="2 3">
    <name type="scientific">Labedaea rhizosphaerae</name>
    <dbReference type="NCBI Taxonomy" id="598644"/>
    <lineage>
        <taxon>Bacteria</taxon>
        <taxon>Bacillati</taxon>
        <taxon>Actinomycetota</taxon>
        <taxon>Actinomycetes</taxon>
        <taxon>Pseudonocardiales</taxon>
        <taxon>Pseudonocardiaceae</taxon>
        <taxon>Labedaea</taxon>
    </lineage>
</organism>
<protein>
    <submittedName>
        <fullName evidence="2">Uncharacterized protein</fullName>
    </submittedName>
</protein>
<dbReference type="Proteomes" id="UP000295444">
    <property type="component" value="Unassembled WGS sequence"/>
</dbReference>
<feature type="region of interest" description="Disordered" evidence="1">
    <location>
        <begin position="26"/>
        <end position="53"/>
    </location>
</feature>
<dbReference type="AlphaFoldDB" id="A0A4R6SCK2"/>
<sequence>MFTWHPIIRHRSRAMQRRERRLGELLGAPPAIPTTSVPMQVDKPSAPRSLRHRPPIVRDARTHIVVSGSADPSHEAEPGTAPRTAIGRVCHPEATRSVAPTAWSTP</sequence>
<dbReference type="EMBL" id="SNXZ01000003">
    <property type="protein sequence ID" value="TDP97630.1"/>
    <property type="molecule type" value="Genomic_DNA"/>
</dbReference>